<feature type="domain" description="ParB-like N-terminal" evidence="6">
    <location>
        <begin position="54"/>
        <end position="143"/>
    </location>
</feature>
<dbReference type="FunFam" id="3.90.1530.30:FF:000001">
    <property type="entry name" value="Chromosome partitioning protein ParB"/>
    <property type="match status" value="1"/>
</dbReference>
<evidence type="ECO:0000256" key="2">
    <source>
        <dbReference type="ARBA" id="ARBA00006295"/>
    </source>
</evidence>
<dbReference type="Gene3D" id="3.90.1530.30">
    <property type="match status" value="1"/>
</dbReference>
<dbReference type="SMART" id="SM00470">
    <property type="entry name" value="ParB"/>
    <property type="match status" value="1"/>
</dbReference>
<gene>
    <name evidence="7" type="ORF">DXB38_15780</name>
</gene>
<dbReference type="InterPro" id="IPR004437">
    <property type="entry name" value="ParB/RepB/Spo0J"/>
</dbReference>
<proteinExistence type="inferred from homology"/>
<keyword evidence="4" id="KW-0238">DNA-binding</keyword>
<evidence type="ECO:0000256" key="1">
    <source>
        <dbReference type="ARBA" id="ARBA00004453"/>
    </source>
</evidence>
<feature type="compositionally biased region" description="Basic and acidic residues" evidence="5">
    <location>
        <begin position="30"/>
        <end position="45"/>
    </location>
</feature>
<dbReference type="SUPFAM" id="SSF110849">
    <property type="entry name" value="ParB/Sulfiredoxin"/>
    <property type="match status" value="1"/>
</dbReference>
<protein>
    <submittedName>
        <fullName evidence="7">ParB/RepB/Spo0J family partition protein</fullName>
    </submittedName>
</protein>
<feature type="compositionally biased region" description="Gly residues" evidence="5">
    <location>
        <begin position="1"/>
        <end position="10"/>
    </location>
</feature>
<dbReference type="GO" id="GO:0007059">
    <property type="term" value="P:chromosome segregation"/>
    <property type="evidence" value="ECO:0007669"/>
    <property type="project" value="UniProtKB-KW"/>
</dbReference>
<evidence type="ECO:0000313" key="7">
    <source>
        <dbReference type="EMBL" id="RGN83978.1"/>
    </source>
</evidence>
<dbReference type="PANTHER" id="PTHR33375:SF1">
    <property type="entry name" value="CHROMOSOME-PARTITIONING PROTEIN PARB-RELATED"/>
    <property type="match status" value="1"/>
</dbReference>
<dbReference type="InterPro" id="IPR057240">
    <property type="entry name" value="ParB_dimer_C"/>
</dbReference>
<dbReference type="GO" id="GO:0003677">
    <property type="term" value="F:DNA binding"/>
    <property type="evidence" value="ECO:0007669"/>
    <property type="project" value="UniProtKB-KW"/>
</dbReference>
<feature type="region of interest" description="Disordered" evidence="5">
    <location>
        <begin position="1"/>
        <end position="57"/>
    </location>
</feature>
<evidence type="ECO:0000256" key="4">
    <source>
        <dbReference type="ARBA" id="ARBA00023125"/>
    </source>
</evidence>
<evidence type="ECO:0000313" key="8">
    <source>
        <dbReference type="Proteomes" id="UP000261105"/>
    </source>
</evidence>
<dbReference type="InterPro" id="IPR003115">
    <property type="entry name" value="ParB_N"/>
</dbReference>
<dbReference type="Gene3D" id="1.10.10.2830">
    <property type="match status" value="1"/>
</dbReference>
<reference evidence="7 8" key="1">
    <citation type="submission" date="2018-08" db="EMBL/GenBank/DDBJ databases">
        <title>A genome reference for cultivated species of the human gut microbiota.</title>
        <authorList>
            <person name="Zou Y."/>
            <person name="Xue W."/>
            <person name="Luo G."/>
        </authorList>
    </citation>
    <scope>NUCLEOTIDE SEQUENCE [LARGE SCALE GENOMIC DNA]</scope>
    <source>
        <strain evidence="7 8">OM03-6</strain>
    </source>
</reference>
<accession>A0A3E5E5A8</accession>
<comment type="caution">
    <text evidence="7">The sequence shown here is derived from an EMBL/GenBank/DDBJ whole genome shotgun (WGS) entry which is preliminary data.</text>
</comment>
<dbReference type="AlphaFoldDB" id="A0A3E5E5A8"/>
<dbReference type="GO" id="GO:0045881">
    <property type="term" value="P:positive regulation of sporulation resulting in formation of a cellular spore"/>
    <property type="evidence" value="ECO:0007669"/>
    <property type="project" value="TreeGrafter"/>
</dbReference>
<dbReference type="Proteomes" id="UP000261105">
    <property type="component" value="Unassembled WGS sequence"/>
</dbReference>
<name>A0A3E5E5A8_9FIRM</name>
<comment type="similarity">
    <text evidence="2">Belongs to the ParB family.</text>
</comment>
<evidence type="ECO:0000256" key="5">
    <source>
        <dbReference type="SAM" id="MobiDB-lite"/>
    </source>
</evidence>
<dbReference type="InterPro" id="IPR050336">
    <property type="entry name" value="Chromosome_partition/occlusion"/>
</dbReference>
<dbReference type="CDD" id="cd16393">
    <property type="entry name" value="SPO0J_N"/>
    <property type="match status" value="1"/>
</dbReference>
<comment type="subcellular location">
    <subcellularLocation>
        <location evidence="1">Cytoplasm</location>
        <location evidence="1">Nucleoid</location>
    </subcellularLocation>
</comment>
<dbReference type="EMBL" id="QSUZ01000036">
    <property type="protein sequence ID" value="RGN83978.1"/>
    <property type="molecule type" value="Genomic_DNA"/>
</dbReference>
<dbReference type="SUPFAM" id="SSF109709">
    <property type="entry name" value="KorB DNA-binding domain-like"/>
    <property type="match status" value="1"/>
</dbReference>
<sequence>MAGKKSGLGRGLDALFPEKTVQSKPKTVKTVKEEKKVAVDTKKSGQQETSNGERMMKISMIEPNREQPRKKFDEDALQELSESIKQYGILQPLLVSDKKDYYEIVAGERRWRAAKMAGLKEVPVVVKEFSTQEIVEISLIENIQREDLNPVEEAMAYKRLIDEFHLKQDEIAERVSKSRTAVTNSMRLLKLDSRVQQMMVDEMISAGHARAILAISDPEQQYNAAMKVFDEKLSVRETEKLVKSILTPTKKKPVVSNPTEDAIYESLEEKMKGITGTRVFIHRKKNNKGKIEIEYYSRDDLDRIIDLFESIG</sequence>
<organism evidence="7 8">
    <name type="scientific">Blautia obeum</name>
    <dbReference type="NCBI Taxonomy" id="40520"/>
    <lineage>
        <taxon>Bacteria</taxon>
        <taxon>Bacillati</taxon>
        <taxon>Bacillota</taxon>
        <taxon>Clostridia</taxon>
        <taxon>Lachnospirales</taxon>
        <taxon>Lachnospiraceae</taxon>
        <taxon>Blautia</taxon>
    </lineage>
</organism>
<dbReference type="Pfam" id="PF23552">
    <property type="entry name" value="ParB_C"/>
    <property type="match status" value="1"/>
</dbReference>
<dbReference type="GO" id="GO:0009295">
    <property type="term" value="C:nucleoid"/>
    <property type="evidence" value="ECO:0007669"/>
    <property type="project" value="UniProtKB-SubCell"/>
</dbReference>
<dbReference type="NCBIfam" id="TIGR00180">
    <property type="entry name" value="parB_part"/>
    <property type="match status" value="1"/>
</dbReference>
<dbReference type="GO" id="GO:0005694">
    <property type="term" value="C:chromosome"/>
    <property type="evidence" value="ECO:0007669"/>
    <property type="project" value="TreeGrafter"/>
</dbReference>
<evidence type="ECO:0000259" key="6">
    <source>
        <dbReference type="SMART" id="SM00470"/>
    </source>
</evidence>
<dbReference type="FunFam" id="1.10.10.2830:FF:000001">
    <property type="entry name" value="Chromosome partitioning protein ParB"/>
    <property type="match status" value="1"/>
</dbReference>
<dbReference type="PANTHER" id="PTHR33375">
    <property type="entry name" value="CHROMOSOME-PARTITIONING PROTEIN PARB-RELATED"/>
    <property type="match status" value="1"/>
</dbReference>
<dbReference type="Pfam" id="PF17762">
    <property type="entry name" value="HTH_ParB"/>
    <property type="match status" value="1"/>
</dbReference>
<dbReference type="Pfam" id="PF02195">
    <property type="entry name" value="ParB_N"/>
    <property type="match status" value="1"/>
</dbReference>
<dbReference type="InterPro" id="IPR036086">
    <property type="entry name" value="ParB/Sulfiredoxin_sf"/>
</dbReference>
<keyword evidence="3" id="KW-0159">Chromosome partition</keyword>
<evidence type="ECO:0000256" key="3">
    <source>
        <dbReference type="ARBA" id="ARBA00022829"/>
    </source>
</evidence>
<dbReference type="InterPro" id="IPR041468">
    <property type="entry name" value="HTH_ParB/Spo0J"/>
</dbReference>